<reference evidence="1 2" key="2">
    <citation type="submission" date="2014-10" db="EMBL/GenBank/DDBJ databases">
        <title>Paracoccus sanguinis sp. nov., isolated from clinical specimens of New York State patients.</title>
        <authorList>
            <person name="Mingle L.A."/>
            <person name="Cole J.A."/>
            <person name="Lapierre P."/>
            <person name="Musser K.A."/>
        </authorList>
    </citation>
    <scope>NUCLEOTIDE SEQUENCE [LARGE SCALE GENOMIC DNA]</scope>
    <source>
        <strain evidence="1 2">HAMBI 3106</strain>
    </source>
</reference>
<evidence type="ECO:0000313" key="2">
    <source>
        <dbReference type="Proteomes" id="UP000029917"/>
    </source>
</evidence>
<dbReference type="SUPFAM" id="SSF52540">
    <property type="entry name" value="P-loop containing nucleoside triphosphate hydrolases"/>
    <property type="match status" value="1"/>
</dbReference>
<dbReference type="Gene3D" id="3.40.50.300">
    <property type="entry name" value="P-loop containing nucleotide triphosphate hydrolases"/>
    <property type="match status" value="1"/>
</dbReference>
<name>A0A099EX51_9RHOB</name>
<sequence>MLIHVGYHKAASTVLQDQLFADPGGAFLPPPGPRHALVQRFVVPQPMCFDAAAATRHYTPLLDRAAEQGRVPVLSHERFSGYPPSGGFDSTIIADRLHRCFPQARILIVVREQRASILSMYSQYVSDGGDLNLRDYLSPREPFLKRIPGFSEEFYRYHRLVQRYRALFGADRVLCLPFEEFARSPGPTLQRILRFVGREAPPPVTRTQNAKRAASFQLAQRQVNRWLSANELSHSRAVALGGFRRRFGALSGRLDPRWTAALDRRLERRMTALVRHRFAGRFAQSNSILSELIGFDLSQYGYQTEDTVRD</sequence>
<dbReference type="Proteomes" id="UP000029917">
    <property type="component" value="Unassembled WGS sequence"/>
</dbReference>
<dbReference type="STRING" id="690417.IC63_14625"/>
<dbReference type="InterPro" id="IPR027417">
    <property type="entry name" value="P-loop_NTPase"/>
</dbReference>
<organism evidence="1 2">
    <name type="scientific">Paracoccus sphaerophysae</name>
    <dbReference type="NCBI Taxonomy" id="690417"/>
    <lineage>
        <taxon>Bacteria</taxon>
        <taxon>Pseudomonadati</taxon>
        <taxon>Pseudomonadota</taxon>
        <taxon>Alphaproteobacteria</taxon>
        <taxon>Rhodobacterales</taxon>
        <taxon>Paracoccaceae</taxon>
        <taxon>Paracoccus</taxon>
    </lineage>
</organism>
<evidence type="ECO:0008006" key="3">
    <source>
        <dbReference type="Google" id="ProtNLM"/>
    </source>
</evidence>
<dbReference type="Pfam" id="PF13469">
    <property type="entry name" value="Sulfotransfer_3"/>
    <property type="match status" value="1"/>
</dbReference>
<accession>A0A099EX51</accession>
<dbReference type="AlphaFoldDB" id="A0A099EX51"/>
<gene>
    <name evidence="1" type="ORF">IC63_14625</name>
</gene>
<evidence type="ECO:0000313" key="1">
    <source>
        <dbReference type="EMBL" id="KGJ02502.1"/>
    </source>
</evidence>
<proteinExistence type="predicted"/>
<protein>
    <recommendedName>
        <fullName evidence="3">Sulfotransferase domain-containing protein</fullName>
    </recommendedName>
</protein>
<reference evidence="1 2" key="1">
    <citation type="submission" date="2014-09" db="EMBL/GenBank/DDBJ databases">
        <authorList>
            <person name="McGinnis J.M."/>
            <person name="Wolfgang W.J."/>
        </authorList>
    </citation>
    <scope>NUCLEOTIDE SEQUENCE [LARGE SCALE GENOMIC DNA]</scope>
    <source>
        <strain evidence="1 2">HAMBI 3106</strain>
    </source>
</reference>
<keyword evidence="2" id="KW-1185">Reference proteome</keyword>
<comment type="caution">
    <text evidence="1">The sequence shown here is derived from an EMBL/GenBank/DDBJ whole genome shotgun (WGS) entry which is preliminary data.</text>
</comment>
<dbReference type="EMBL" id="JRKS01000067">
    <property type="protein sequence ID" value="KGJ02502.1"/>
    <property type="molecule type" value="Genomic_DNA"/>
</dbReference>